<sequence length="251" mass="27140">MDANTDRAVTAIETAAGEGADLVALPEIFNVGYFAFDAYQREAEALDGPTLTRIRDAARENDVAVLAGSVVEDLAATDGGPADEGLANTSVLFDSSGDRLLAYRKHHLFGYESAEARMLVPGEDVPTADLDGFTVGVTTCYDLRFPELYRDLADAGVDLVLVPSAWPYPRVEHWKTLPRARAIENLAYVATINGSGSFEDATLLGRSTVYDPWGTPIATTDDDPDIVTADVSSDHVAETRAEFPALRDRRR</sequence>
<dbReference type="GO" id="GO:0016787">
    <property type="term" value="F:hydrolase activity"/>
    <property type="evidence" value="ECO:0007669"/>
    <property type="project" value="UniProtKB-KW"/>
</dbReference>
<protein>
    <submittedName>
        <fullName evidence="2">Carbon-nitrogen family hydrolase</fullName>
    </submittedName>
</protein>
<dbReference type="InterPro" id="IPR003010">
    <property type="entry name" value="C-N_Hydrolase"/>
</dbReference>
<gene>
    <name evidence="2" type="ORF">GCM10009019_24160</name>
</gene>
<feature type="domain" description="CN hydrolase" evidence="1">
    <location>
        <begin position="1"/>
        <end position="233"/>
    </location>
</feature>
<dbReference type="PANTHER" id="PTHR23088">
    <property type="entry name" value="NITRILASE-RELATED"/>
    <property type="match status" value="1"/>
</dbReference>
<comment type="caution">
    <text evidence="2">The sequence shown here is derived from an EMBL/GenBank/DDBJ whole genome shotgun (WGS) entry which is preliminary data.</text>
</comment>
<evidence type="ECO:0000313" key="3">
    <source>
        <dbReference type="Proteomes" id="UP001500194"/>
    </source>
</evidence>
<proteinExistence type="predicted"/>
<dbReference type="PROSITE" id="PS50263">
    <property type="entry name" value="CN_HYDROLASE"/>
    <property type="match status" value="1"/>
</dbReference>
<accession>A0AAV3T318</accession>
<reference evidence="2 3" key="1">
    <citation type="journal article" date="2019" name="Int. J. Syst. Evol. Microbiol.">
        <title>The Global Catalogue of Microorganisms (GCM) 10K type strain sequencing project: providing services to taxonomists for standard genome sequencing and annotation.</title>
        <authorList>
            <consortium name="The Broad Institute Genomics Platform"/>
            <consortium name="The Broad Institute Genome Sequencing Center for Infectious Disease"/>
            <person name="Wu L."/>
            <person name="Ma J."/>
        </authorList>
    </citation>
    <scope>NUCLEOTIDE SEQUENCE [LARGE SCALE GENOMIC DNA]</scope>
    <source>
        <strain evidence="2 3">JCM 16327</strain>
    </source>
</reference>
<dbReference type="Pfam" id="PF00795">
    <property type="entry name" value="CN_hydrolase"/>
    <property type="match status" value="1"/>
</dbReference>
<dbReference type="Proteomes" id="UP001500194">
    <property type="component" value="Unassembled WGS sequence"/>
</dbReference>
<keyword evidence="2" id="KW-0378">Hydrolase</keyword>
<dbReference type="InterPro" id="IPR001110">
    <property type="entry name" value="UPF0012_CS"/>
</dbReference>
<keyword evidence="3" id="KW-1185">Reference proteome</keyword>
<dbReference type="PANTHER" id="PTHR23088:SF27">
    <property type="entry name" value="DEAMINATED GLUTATHIONE AMIDASE"/>
    <property type="match status" value="1"/>
</dbReference>
<dbReference type="InterPro" id="IPR036526">
    <property type="entry name" value="C-N_Hydrolase_sf"/>
</dbReference>
<dbReference type="PROSITE" id="PS01227">
    <property type="entry name" value="UPF0012"/>
    <property type="match status" value="1"/>
</dbReference>
<name>A0AAV3T318_9EURY</name>
<dbReference type="SUPFAM" id="SSF56317">
    <property type="entry name" value="Carbon-nitrogen hydrolase"/>
    <property type="match status" value="1"/>
</dbReference>
<organism evidence="2 3">
    <name type="scientific">Salarchaeum japonicum</name>
    <dbReference type="NCBI Taxonomy" id="555573"/>
    <lineage>
        <taxon>Archaea</taxon>
        <taxon>Methanobacteriati</taxon>
        <taxon>Methanobacteriota</taxon>
        <taxon>Stenosarchaea group</taxon>
        <taxon>Halobacteria</taxon>
        <taxon>Halobacteriales</taxon>
        <taxon>Halobacteriaceae</taxon>
    </lineage>
</organism>
<dbReference type="EMBL" id="BAAADU010000002">
    <property type="protein sequence ID" value="GAA0658889.1"/>
    <property type="molecule type" value="Genomic_DNA"/>
</dbReference>
<dbReference type="CDD" id="cd07583">
    <property type="entry name" value="nitrilase_5"/>
    <property type="match status" value="1"/>
</dbReference>
<evidence type="ECO:0000259" key="1">
    <source>
        <dbReference type="PROSITE" id="PS50263"/>
    </source>
</evidence>
<dbReference type="AlphaFoldDB" id="A0AAV3T318"/>
<evidence type="ECO:0000313" key="2">
    <source>
        <dbReference type="EMBL" id="GAA0658889.1"/>
    </source>
</evidence>
<dbReference type="Gene3D" id="3.60.110.10">
    <property type="entry name" value="Carbon-nitrogen hydrolase"/>
    <property type="match status" value="1"/>
</dbReference>